<dbReference type="Proteomes" id="UP000297739">
    <property type="component" value="Unassembled WGS sequence"/>
</dbReference>
<reference evidence="2 3" key="1">
    <citation type="submission" date="2019-04" db="EMBL/GenBank/DDBJ databases">
        <authorList>
            <person name="Feng G."/>
            <person name="Zhang J."/>
            <person name="Zhu H."/>
        </authorList>
    </citation>
    <scope>NUCLEOTIDE SEQUENCE [LARGE SCALE GENOMIC DNA]</scope>
    <source>
        <strain evidence="2 3">JCM 17223</strain>
    </source>
</reference>
<evidence type="ECO:0000259" key="1">
    <source>
        <dbReference type="Pfam" id="PF13546"/>
    </source>
</evidence>
<dbReference type="InterPro" id="IPR038721">
    <property type="entry name" value="IS701-like_DDE_dom"/>
</dbReference>
<dbReference type="AlphaFoldDB" id="A0A4Z0PES3"/>
<dbReference type="PANTHER" id="PTHR33627:SF1">
    <property type="entry name" value="TRANSPOSASE"/>
    <property type="match status" value="1"/>
</dbReference>
<dbReference type="OrthoDB" id="6139076at2"/>
<evidence type="ECO:0000313" key="3">
    <source>
        <dbReference type="Proteomes" id="UP000297739"/>
    </source>
</evidence>
<keyword evidence="3" id="KW-1185">Reference proteome</keyword>
<feature type="domain" description="Transposase IS701-like DDE" evidence="1">
    <location>
        <begin position="11"/>
        <end position="97"/>
    </location>
</feature>
<organism evidence="2 3">
    <name type="scientific">Hymenobacter elongatus</name>
    <dbReference type="NCBI Taxonomy" id="877208"/>
    <lineage>
        <taxon>Bacteria</taxon>
        <taxon>Pseudomonadati</taxon>
        <taxon>Bacteroidota</taxon>
        <taxon>Cytophagia</taxon>
        <taxon>Cytophagales</taxon>
        <taxon>Hymenobacteraceae</taxon>
        <taxon>Hymenobacter</taxon>
    </lineage>
</organism>
<accession>A0A4Z0PES3</accession>
<name>A0A4Z0PES3_9BACT</name>
<protein>
    <recommendedName>
        <fullName evidence="1">Transposase IS701-like DDE domain-containing protein</fullName>
    </recommendedName>
</protein>
<evidence type="ECO:0000313" key="2">
    <source>
        <dbReference type="EMBL" id="TGE11519.1"/>
    </source>
</evidence>
<dbReference type="EMBL" id="SRLD01000100">
    <property type="protein sequence ID" value="TGE11519.1"/>
    <property type="molecule type" value="Genomic_DNA"/>
</dbReference>
<sequence>MNAAGRRRAARGSKSVGVGRQYIGQVGKISNGQVGVVAVLSRGNSAGLVGGQLYLPQAWSSDAARCAQARVPVAARSYRSKPEVAAALVDHLLGQGLVRADWVGGRRGLR</sequence>
<dbReference type="InterPro" id="IPR039365">
    <property type="entry name" value="IS701-like"/>
</dbReference>
<dbReference type="PANTHER" id="PTHR33627">
    <property type="entry name" value="TRANSPOSASE"/>
    <property type="match status" value="1"/>
</dbReference>
<dbReference type="Pfam" id="PF13546">
    <property type="entry name" value="DDE_5"/>
    <property type="match status" value="1"/>
</dbReference>
<comment type="caution">
    <text evidence="2">The sequence shown here is derived from an EMBL/GenBank/DDBJ whole genome shotgun (WGS) entry which is preliminary data.</text>
</comment>
<proteinExistence type="predicted"/>
<gene>
    <name evidence="2" type="ORF">E5J99_20895</name>
</gene>